<accession>A0A7W9BV66</accession>
<organism evidence="2 3">
    <name type="scientific">Sphingomonas prati</name>
    <dbReference type="NCBI Taxonomy" id="1843237"/>
    <lineage>
        <taxon>Bacteria</taxon>
        <taxon>Pseudomonadati</taxon>
        <taxon>Pseudomonadota</taxon>
        <taxon>Alphaproteobacteria</taxon>
        <taxon>Sphingomonadales</taxon>
        <taxon>Sphingomonadaceae</taxon>
        <taxon>Sphingomonas</taxon>
    </lineage>
</organism>
<evidence type="ECO:0000313" key="3">
    <source>
        <dbReference type="Proteomes" id="UP000546701"/>
    </source>
</evidence>
<name>A0A7W9BV66_9SPHN</name>
<comment type="caution">
    <text evidence="2">The sequence shown here is derived from an EMBL/GenBank/DDBJ whole genome shotgun (WGS) entry which is preliminary data.</text>
</comment>
<dbReference type="GO" id="GO:0043565">
    <property type="term" value="F:sequence-specific DNA binding"/>
    <property type="evidence" value="ECO:0007669"/>
    <property type="project" value="InterPro"/>
</dbReference>
<evidence type="ECO:0000313" key="2">
    <source>
        <dbReference type="EMBL" id="MBB5730631.1"/>
    </source>
</evidence>
<proteinExistence type="predicted"/>
<dbReference type="AlphaFoldDB" id="A0A7W9BV66"/>
<reference evidence="2 3" key="1">
    <citation type="submission" date="2020-08" db="EMBL/GenBank/DDBJ databases">
        <title>Genomic Encyclopedia of Type Strains, Phase IV (KMG-IV): sequencing the most valuable type-strain genomes for metagenomic binning, comparative biology and taxonomic classification.</title>
        <authorList>
            <person name="Goeker M."/>
        </authorList>
    </citation>
    <scope>NUCLEOTIDE SEQUENCE [LARGE SCALE GENOMIC DNA]</scope>
    <source>
        <strain evidence="2 3">DSM 103336</strain>
    </source>
</reference>
<dbReference type="EMBL" id="JACIJR010000008">
    <property type="protein sequence ID" value="MBB5730631.1"/>
    <property type="molecule type" value="Genomic_DNA"/>
</dbReference>
<dbReference type="InterPro" id="IPR018060">
    <property type="entry name" value="HTH_AraC"/>
</dbReference>
<dbReference type="Proteomes" id="UP000546701">
    <property type="component" value="Unassembled WGS sequence"/>
</dbReference>
<feature type="domain" description="HTH araC/xylS-type" evidence="1">
    <location>
        <begin position="173"/>
        <end position="259"/>
    </location>
</feature>
<sequence>MRYDRPAETLADCITGYTVYHADSQDALSDCFLPAPVMLCIFVEAGRVTAKIGNHLFDPLPKIALIGPTTRALHVTTRGGTMVGIGISATGWARMTETPAIRVHNRIVPADTVLNPTAVEALARQIAALPDDRGVKPLLDAQLPTLLRPMPNGAKGGHMPLITRLTALATTDREIDVAQIAREMAVPEAQLRRLSRSYFGMPPKLLLRRARFLRSFVRLFASGDIADSRRLDPSYFDMSHYLRDANAFLGTTPRRFLANASPFLSASIRARMAVLGAATQALHPPGGVRMEETKDIVQPASSSSNDCLDGVLRSIEPEEALG</sequence>
<protein>
    <submittedName>
        <fullName evidence="2">AraC-like DNA-binding protein</fullName>
    </submittedName>
</protein>
<evidence type="ECO:0000259" key="1">
    <source>
        <dbReference type="PROSITE" id="PS01124"/>
    </source>
</evidence>
<dbReference type="Gene3D" id="1.10.10.60">
    <property type="entry name" value="Homeodomain-like"/>
    <property type="match status" value="1"/>
</dbReference>
<keyword evidence="3" id="KW-1185">Reference proteome</keyword>
<dbReference type="PROSITE" id="PS01124">
    <property type="entry name" value="HTH_ARAC_FAMILY_2"/>
    <property type="match status" value="1"/>
</dbReference>
<dbReference type="GO" id="GO:0003700">
    <property type="term" value="F:DNA-binding transcription factor activity"/>
    <property type="evidence" value="ECO:0007669"/>
    <property type="project" value="InterPro"/>
</dbReference>
<keyword evidence="2" id="KW-0238">DNA-binding</keyword>
<dbReference type="RefSeq" id="WP_184075330.1">
    <property type="nucleotide sequence ID" value="NZ_BMJP01000006.1"/>
</dbReference>
<gene>
    <name evidence="2" type="ORF">FHS99_003137</name>
</gene>